<dbReference type="InterPro" id="IPR012416">
    <property type="entry name" value="CBP60"/>
</dbReference>
<dbReference type="AlphaFoldDB" id="A0AAV9CQT1"/>
<feature type="signal peptide" evidence="8">
    <location>
        <begin position="1"/>
        <end position="17"/>
    </location>
</feature>
<evidence type="ECO:0000256" key="5">
    <source>
        <dbReference type="ARBA" id="ARBA00023159"/>
    </source>
</evidence>
<dbReference type="InterPro" id="IPR046829">
    <property type="entry name" value="Calmod_bind_C"/>
</dbReference>
<evidence type="ECO:0000256" key="8">
    <source>
        <dbReference type="SAM" id="SignalP"/>
    </source>
</evidence>
<keyword evidence="5" id="KW-0010">Activator</keyword>
<dbReference type="Pfam" id="PF20451">
    <property type="entry name" value="Calmod_bind_M"/>
    <property type="match status" value="1"/>
</dbReference>
<dbReference type="Pfam" id="PF20452">
    <property type="entry name" value="Calmod_bind_C"/>
    <property type="match status" value="1"/>
</dbReference>
<keyword evidence="4" id="KW-0238">DNA-binding</keyword>
<evidence type="ECO:0000256" key="4">
    <source>
        <dbReference type="ARBA" id="ARBA00023125"/>
    </source>
</evidence>
<evidence type="ECO:0000259" key="11">
    <source>
        <dbReference type="Pfam" id="PF20452"/>
    </source>
</evidence>
<dbReference type="GO" id="GO:0005634">
    <property type="term" value="C:nucleus"/>
    <property type="evidence" value="ECO:0007669"/>
    <property type="project" value="UniProtKB-SubCell"/>
</dbReference>
<feature type="chain" id="PRO_5043440518" description="Calmodulin-binding protein" evidence="8">
    <location>
        <begin position="18"/>
        <end position="447"/>
    </location>
</feature>
<evidence type="ECO:0000256" key="1">
    <source>
        <dbReference type="ARBA" id="ARBA00004123"/>
    </source>
</evidence>
<dbReference type="InterPro" id="IPR046831">
    <property type="entry name" value="Calmodulin_bind_N"/>
</dbReference>
<dbReference type="EMBL" id="JAUJYO010000017">
    <property type="protein sequence ID" value="KAK1291471.1"/>
    <property type="molecule type" value="Genomic_DNA"/>
</dbReference>
<protein>
    <recommendedName>
        <fullName evidence="14">Calmodulin-binding protein</fullName>
    </recommendedName>
</protein>
<evidence type="ECO:0000256" key="7">
    <source>
        <dbReference type="ARBA" id="ARBA00023242"/>
    </source>
</evidence>
<proteinExistence type="inferred from homology"/>
<evidence type="ECO:0000256" key="3">
    <source>
        <dbReference type="ARBA" id="ARBA00023015"/>
    </source>
</evidence>
<keyword evidence="13" id="KW-1185">Reference proteome</keyword>
<feature type="domain" description="Calmodulin binding protein central" evidence="10">
    <location>
        <begin position="225"/>
        <end position="290"/>
    </location>
</feature>
<evidence type="ECO:0000313" key="13">
    <source>
        <dbReference type="Proteomes" id="UP001180020"/>
    </source>
</evidence>
<dbReference type="InterPro" id="IPR046830">
    <property type="entry name" value="Calmod_bind_M"/>
</dbReference>
<dbReference type="Pfam" id="PF07887">
    <property type="entry name" value="Calmodulin_bind"/>
    <property type="match status" value="1"/>
</dbReference>
<keyword evidence="8" id="KW-0732">Signal</keyword>
<keyword evidence="3" id="KW-0805">Transcription regulation</keyword>
<feature type="domain" description="Calmodulin binding protein C-terminal" evidence="11">
    <location>
        <begin position="303"/>
        <end position="355"/>
    </location>
</feature>
<name>A0AAV9CQT1_ACOCL</name>
<dbReference type="GO" id="GO:0080142">
    <property type="term" value="P:regulation of salicylic acid biosynthetic process"/>
    <property type="evidence" value="ECO:0007669"/>
    <property type="project" value="TreeGrafter"/>
</dbReference>
<comment type="similarity">
    <text evidence="2">Belongs to the plant ACBP60 protein family.</text>
</comment>
<dbReference type="GO" id="GO:0005516">
    <property type="term" value="F:calmodulin binding"/>
    <property type="evidence" value="ECO:0007669"/>
    <property type="project" value="InterPro"/>
</dbReference>
<keyword evidence="6" id="KW-0804">Transcription</keyword>
<dbReference type="PANTHER" id="PTHR31713:SF14">
    <property type="entry name" value="CALMODULIN-BINDING PROTEIN 60 A"/>
    <property type="match status" value="1"/>
</dbReference>
<gene>
    <name evidence="12" type="ORF">QJS10_CPB17g00594</name>
</gene>
<sequence length="447" mass="50102">MVLMSVFMGCICSVVHQVLKMNALQKLIEPLLRTVVKEEVELALTKHLAVIKRQCGNSQIHPSASCLQLQFTNRLSLPIFTGTRIEGDNSINIALVDALTGQVVMSGPESLMKVEIVVLEGDFEGGDEENWTYEEFENNIVKEREGKPPLLSGDVFLNLNEGTGAFGELMFMDNSSWTRSRKFRLGARVGSGYYTGMRVREAKTKPFIVKDHRGELYKKHHPPSLDDEVWRLEKIGKDGAFHKRLCSENIKTVKDFLILLNIDSSRLRNILGSGMSAKMWEVVIDHARTCSPDNLMHFYGANPDRKSGVFFNTVGQVMGMLSEEHYIPDDELSKTQKADALMLVKSAFDHWVDVVPCVNTSIAGVSPHFSSNLCSSASPLVENFERNFSSYHKSDGFGLPNSITSPSYFSPTIFTGDSRFDLAQDFLNQDFYGSKYNNTSFETDSEN</sequence>
<evidence type="ECO:0000259" key="9">
    <source>
        <dbReference type="Pfam" id="PF07887"/>
    </source>
</evidence>
<comment type="caution">
    <text evidence="12">The sequence shown here is derived from an EMBL/GenBank/DDBJ whole genome shotgun (WGS) entry which is preliminary data.</text>
</comment>
<keyword evidence="7" id="KW-0539">Nucleus</keyword>
<evidence type="ECO:0000259" key="10">
    <source>
        <dbReference type="Pfam" id="PF20451"/>
    </source>
</evidence>
<evidence type="ECO:0008006" key="14">
    <source>
        <dbReference type="Google" id="ProtNLM"/>
    </source>
</evidence>
<comment type="subcellular location">
    <subcellularLocation>
        <location evidence="1">Nucleus</location>
    </subcellularLocation>
</comment>
<dbReference type="GO" id="GO:0043565">
    <property type="term" value="F:sequence-specific DNA binding"/>
    <property type="evidence" value="ECO:0007669"/>
    <property type="project" value="TreeGrafter"/>
</dbReference>
<evidence type="ECO:0000256" key="2">
    <source>
        <dbReference type="ARBA" id="ARBA00007214"/>
    </source>
</evidence>
<dbReference type="Proteomes" id="UP001180020">
    <property type="component" value="Unassembled WGS sequence"/>
</dbReference>
<organism evidence="12 13">
    <name type="scientific">Acorus calamus</name>
    <name type="common">Sweet flag</name>
    <dbReference type="NCBI Taxonomy" id="4465"/>
    <lineage>
        <taxon>Eukaryota</taxon>
        <taxon>Viridiplantae</taxon>
        <taxon>Streptophyta</taxon>
        <taxon>Embryophyta</taxon>
        <taxon>Tracheophyta</taxon>
        <taxon>Spermatophyta</taxon>
        <taxon>Magnoliopsida</taxon>
        <taxon>Liliopsida</taxon>
        <taxon>Acoraceae</taxon>
        <taxon>Acorus</taxon>
    </lineage>
</organism>
<evidence type="ECO:0000313" key="12">
    <source>
        <dbReference type="EMBL" id="KAK1291471.1"/>
    </source>
</evidence>
<dbReference type="GO" id="GO:0003700">
    <property type="term" value="F:DNA-binding transcription factor activity"/>
    <property type="evidence" value="ECO:0007669"/>
    <property type="project" value="TreeGrafter"/>
</dbReference>
<reference evidence="12" key="1">
    <citation type="journal article" date="2023" name="Nat. Commun.">
        <title>Diploid and tetraploid genomes of Acorus and the evolution of monocots.</title>
        <authorList>
            <person name="Ma L."/>
            <person name="Liu K.W."/>
            <person name="Li Z."/>
            <person name="Hsiao Y.Y."/>
            <person name="Qi Y."/>
            <person name="Fu T."/>
            <person name="Tang G.D."/>
            <person name="Zhang D."/>
            <person name="Sun W.H."/>
            <person name="Liu D.K."/>
            <person name="Li Y."/>
            <person name="Chen G.Z."/>
            <person name="Liu X.D."/>
            <person name="Liao X.Y."/>
            <person name="Jiang Y.T."/>
            <person name="Yu X."/>
            <person name="Hao Y."/>
            <person name="Huang J."/>
            <person name="Zhao X.W."/>
            <person name="Ke S."/>
            <person name="Chen Y.Y."/>
            <person name="Wu W.L."/>
            <person name="Hsu J.L."/>
            <person name="Lin Y.F."/>
            <person name="Huang M.D."/>
            <person name="Li C.Y."/>
            <person name="Huang L."/>
            <person name="Wang Z.W."/>
            <person name="Zhao X."/>
            <person name="Zhong W.Y."/>
            <person name="Peng D.H."/>
            <person name="Ahmad S."/>
            <person name="Lan S."/>
            <person name="Zhang J.S."/>
            <person name="Tsai W.C."/>
            <person name="Van de Peer Y."/>
            <person name="Liu Z.J."/>
        </authorList>
    </citation>
    <scope>NUCLEOTIDE SEQUENCE</scope>
    <source>
        <strain evidence="12">CP</strain>
    </source>
</reference>
<feature type="domain" description="Calmodulin binding protein-like N-terminal" evidence="9">
    <location>
        <begin position="67"/>
        <end position="212"/>
    </location>
</feature>
<accession>A0AAV9CQT1</accession>
<evidence type="ECO:0000256" key="6">
    <source>
        <dbReference type="ARBA" id="ARBA00023163"/>
    </source>
</evidence>
<dbReference type="PANTHER" id="PTHR31713">
    <property type="entry name" value="OS02G0177800 PROTEIN"/>
    <property type="match status" value="1"/>
</dbReference>
<reference evidence="12" key="2">
    <citation type="submission" date="2023-06" db="EMBL/GenBank/DDBJ databases">
        <authorList>
            <person name="Ma L."/>
            <person name="Liu K.-W."/>
            <person name="Li Z."/>
            <person name="Hsiao Y.-Y."/>
            <person name="Qi Y."/>
            <person name="Fu T."/>
            <person name="Tang G."/>
            <person name="Zhang D."/>
            <person name="Sun W.-H."/>
            <person name="Liu D.-K."/>
            <person name="Li Y."/>
            <person name="Chen G.-Z."/>
            <person name="Liu X.-D."/>
            <person name="Liao X.-Y."/>
            <person name="Jiang Y.-T."/>
            <person name="Yu X."/>
            <person name="Hao Y."/>
            <person name="Huang J."/>
            <person name="Zhao X.-W."/>
            <person name="Ke S."/>
            <person name="Chen Y.-Y."/>
            <person name="Wu W.-L."/>
            <person name="Hsu J.-L."/>
            <person name="Lin Y.-F."/>
            <person name="Huang M.-D."/>
            <person name="Li C.-Y."/>
            <person name="Huang L."/>
            <person name="Wang Z.-W."/>
            <person name="Zhao X."/>
            <person name="Zhong W.-Y."/>
            <person name="Peng D.-H."/>
            <person name="Ahmad S."/>
            <person name="Lan S."/>
            <person name="Zhang J.-S."/>
            <person name="Tsai W.-C."/>
            <person name="Van De Peer Y."/>
            <person name="Liu Z.-J."/>
        </authorList>
    </citation>
    <scope>NUCLEOTIDE SEQUENCE</scope>
    <source>
        <strain evidence="12">CP</strain>
        <tissue evidence="12">Leaves</tissue>
    </source>
</reference>